<dbReference type="Pfam" id="PF07993">
    <property type="entry name" value="NAD_binding_4"/>
    <property type="match status" value="1"/>
</dbReference>
<dbReference type="PANTHER" id="PTHR48079">
    <property type="entry name" value="PROTEIN YEEZ"/>
    <property type="match status" value="1"/>
</dbReference>
<comment type="caution">
    <text evidence="2">The sequence shown here is derived from an EMBL/GenBank/DDBJ whole genome shotgun (WGS) entry which is preliminary data.</text>
</comment>
<evidence type="ECO:0000259" key="1">
    <source>
        <dbReference type="Pfam" id="PF07993"/>
    </source>
</evidence>
<sequence length="354" mass="38045">MSTAPPTTLVLGATGFLGRWLVLELLGRGEPTAAAIRPGTARDRELRHWLRAHGADDRPLTTVAADLTLPGLGITPEDDARLAEVRDVHNLAALFRFGLDRATAHTANVDGALTALHWAAGRPNLRRLVHVSGYRVGRDTTPRHPLPPAETDTLYARLGAYEASKRLGDAAVRVTADRLGVPLTTVNPSTVIGHSITGEAGQYLGLAALVRQLWSGRLPLLPGTARTFVPVVAIDHLARFLAAVPNHDTDPAHTHTVLDPATPPLPDLITLLANHLGVRPPRGRIPVGIVRRLPRSLTGADPETLTFLSEDRYDTTSADHLAHSANLHHPPVSDLLRRWATRLVADNFGAPTPS</sequence>
<dbReference type="Proteomes" id="UP001499863">
    <property type="component" value="Unassembled WGS sequence"/>
</dbReference>
<proteinExistence type="predicted"/>
<reference evidence="2 3" key="1">
    <citation type="journal article" date="2019" name="Int. J. Syst. Evol. Microbiol.">
        <title>The Global Catalogue of Microorganisms (GCM) 10K type strain sequencing project: providing services to taxonomists for standard genome sequencing and annotation.</title>
        <authorList>
            <consortium name="The Broad Institute Genomics Platform"/>
            <consortium name="The Broad Institute Genome Sequencing Center for Infectious Disease"/>
            <person name="Wu L."/>
            <person name="Ma J."/>
        </authorList>
    </citation>
    <scope>NUCLEOTIDE SEQUENCE [LARGE SCALE GENOMIC DNA]</scope>
    <source>
        <strain evidence="2 3">JCM 12393</strain>
    </source>
</reference>
<dbReference type="InterPro" id="IPR013120">
    <property type="entry name" value="FAR_NAD-bd"/>
</dbReference>
<dbReference type="EMBL" id="BAAAKJ010000426">
    <property type="protein sequence ID" value="GAA1412107.1"/>
    <property type="molecule type" value="Genomic_DNA"/>
</dbReference>
<feature type="domain" description="Thioester reductase (TE)" evidence="1">
    <location>
        <begin position="12"/>
        <end position="240"/>
    </location>
</feature>
<dbReference type="InterPro" id="IPR051783">
    <property type="entry name" value="NAD(P)-dependent_oxidoreduct"/>
</dbReference>
<name>A0ABN1YLC3_9ACTN</name>
<keyword evidence="3" id="KW-1185">Reference proteome</keyword>
<accession>A0ABN1YLC3</accession>
<organism evidence="2 3">
    <name type="scientific">Kitasatospora putterlickiae</name>
    <dbReference type="NCBI Taxonomy" id="221725"/>
    <lineage>
        <taxon>Bacteria</taxon>
        <taxon>Bacillati</taxon>
        <taxon>Actinomycetota</taxon>
        <taxon>Actinomycetes</taxon>
        <taxon>Kitasatosporales</taxon>
        <taxon>Streptomycetaceae</taxon>
        <taxon>Kitasatospora</taxon>
    </lineage>
</organism>
<dbReference type="InterPro" id="IPR036291">
    <property type="entry name" value="NAD(P)-bd_dom_sf"/>
</dbReference>
<evidence type="ECO:0000313" key="3">
    <source>
        <dbReference type="Proteomes" id="UP001499863"/>
    </source>
</evidence>
<evidence type="ECO:0000313" key="2">
    <source>
        <dbReference type="EMBL" id="GAA1412107.1"/>
    </source>
</evidence>
<dbReference type="RefSeq" id="WP_344344109.1">
    <property type="nucleotide sequence ID" value="NZ_BAAAKJ010000426.1"/>
</dbReference>
<protein>
    <recommendedName>
        <fullName evidence="1">Thioester reductase (TE) domain-containing protein</fullName>
    </recommendedName>
</protein>
<dbReference type="SUPFAM" id="SSF51735">
    <property type="entry name" value="NAD(P)-binding Rossmann-fold domains"/>
    <property type="match status" value="1"/>
</dbReference>
<dbReference type="Gene3D" id="3.40.50.720">
    <property type="entry name" value="NAD(P)-binding Rossmann-like Domain"/>
    <property type="match status" value="1"/>
</dbReference>
<dbReference type="PANTHER" id="PTHR48079:SF6">
    <property type="entry name" value="NAD(P)-BINDING DOMAIN-CONTAINING PROTEIN-RELATED"/>
    <property type="match status" value="1"/>
</dbReference>
<gene>
    <name evidence="2" type="ORF">GCM10009639_64180</name>
</gene>